<feature type="domain" description="VTT" evidence="8">
    <location>
        <begin position="37"/>
        <end position="163"/>
    </location>
</feature>
<organism evidence="9 10">
    <name type="scientific">Streptomyces thermolineatus</name>
    <dbReference type="NCBI Taxonomy" id="44033"/>
    <lineage>
        <taxon>Bacteria</taxon>
        <taxon>Bacillati</taxon>
        <taxon>Actinomycetota</taxon>
        <taxon>Actinomycetes</taxon>
        <taxon>Kitasatosporales</taxon>
        <taxon>Streptomycetaceae</taxon>
        <taxon>Streptomyces</taxon>
    </lineage>
</organism>
<comment type="caution">
    <text evidence="9">The sequence shown here is derived from an EMBL/GenBank/DDBJ whole genome shotgun (WGS) entry which is preliminary data.</text>
</comment>
<name>A0ABN3LES4_9ACTN</name>
<dbReference type="Proteomes" id="UP001501358">
    <property type="component" value="Unassembled WGS sequence"/>
</dbReference>
<evidence type="ECO:0000256" key="6">
    <source>
        <dbReference type="ARBA" id="ARBA00023136"/>
    </source>
</evidence>
<protein>
    <submittedName>
        <fullName evidence="9">DedA family protein</fullName>
    </submittedName>
</protein>
<evidence type="ECO:0000259" key="8">
    <source>
        <dbReference type="Pfam" id="PF09335"/>
    </source>
</evidence>
<evidence type="ECO:0000256" key="3">
    <source>
        <dbReference type="ARBA" id="ARBA00022475"/>
    </source>
</evidence>
<gene>
    <name evidence="9" type="ORF">GCM10010406_19110</name>
</gene>
<evidence type="ECO:0000256" key="7">
    <source>
        <dbReference type="SAM" id="Phobius"/>
    </source>
</evidence>
<evidence type="ECO:0000256" key="2">
    <source>
        <dbReference type="ARBA" id="ARBA00010792"/>
    </source>
</evidence>
<dbReference type="InterPro" id="IPR032816">
    <property type="entry name" value="VTT_dom"/>
</dbReference>
<comment type="subcellular location">
    <subcellularLocation>
        <location evidence="1">Cell membrane</location>
        <topology evidence="1">Multi-pass membrane protein</topology>
    </subcellularLocation>
</comment>
<dbReference type="RefSeq" id="WP_344382699.1">
    <property type="nucleotide sequence ID" value="NZ_BAAATA010000008.1"/>
</dbReference>
<dbReference type="EMBL" id="BAAATA010000008">
    <property type="protein sequence ID" value="GAA2482955.1"/>
    <property type="molecule type" value="Genomic_DNA"/>
</dbReference>
<feature type="transmembrane region" description="Helical" evidence="7">
    <location>
        <begin position="143"/>
        <end position="161"/>
    </location>
</feature>
<keyword evidence="5 7" id="KW-1133">Transmembrane helix</keyword>
<comment type="similarity">
    <text evidence="2">Belongs to the DedA family.</text>
</comment>
<feature type="transmembrane region" description="Helical" evidence="7">
    <location>
        <begin position="181"/>
        <end position="200"/>
    </location>
</feature>
<evidence type="ECO:0000256" key="5">
    <source>
        <dbReference type="ARBA" id="ARBA00022989"/>
    </source>
</evidence>
<dbReference type="PANTHER" id="PTHR42709:SF6">
    <property type="entry name" value="UNDECAPRENYL PHOSPHATE TRANSPORTER A"/>
    <property type="match status" value="1"/>
</dbReference>
<dbReference type="Pfam" id="PF09335">
    <property type="entry name" value="VTT_dom"/>
    <property type="match status" value="1"/>
</dbReference>
<evidence type="ECO:0000256" key="1">
    <source>
        <dbReference type="ARBA" id="ARBA00004651"/>
    </source>
</evidence>
<evidence type="ECO:0000256" key="4">
    <source>
        <dbReference type="ARBA" id="ARBA00022692"/>
    </source>
</evidence>
<sequence>MVQPLPGPLAETLSLLYQYGYPALGALVFAEDFGLPVPGESALIAAAVSAGAGRLNVVAVGAVATAAAIAGDNVGYLLGRFGGRAFVHRWGRYVLLTPERFRRAEAFFARHGGAVVVAARFVEGLRQTNGIVAGAVGMPWKRFLAFNALGAALWAGVWTVVGYTAGTRIATLHRYLTRWHTFALAALAVTAVVLLVRALVRRRRRTRT</sequence>
<keyword evidence="6 7" id="KW-0472">Membrane</keyword>
<keyword evidence="4 7" id="KW-0812">Transmembrane</keyword>
<keyword evidence="3" id="KW-1003">Cell membrane</keyword>
<accession>A0ABN3LES4</accession>
<keyword evidence="10" id="KW-1185">Reference proteome</keyword>
<dbReference type="InterPro" id="IPR051311">
    <property type="entry name" value="DedA_domain"/>
</dbReference>
<proteinExistence type="inferred from homology"/>
<evidence type="ECO:0000313" key="10">
    <source>
        <dbReference type="Proteomes" id="UP001501358"/>
    </source>
</evidence>
<evidence type="ECO:0000313" key="9">
    <source>
        <dbReference type="EMBL" id="GAA2482955.1"/>
    </source>
</evidence>
<dbReference type="PANTHER" id="PTHR42709">
    <property type="entry name" value="ALKALINE PHOSPHATASE LIKE PROTEIN"/>
    <property type="match status" value="1"/>
</dbReference>
<reference evidence="9 10" key="1">
    <citation type="journal article" date="2019" name="Int. J. Syst. Evol. Microbiol.">
        <title>The Global Catalogue of Microorganisms (GCM) 10K type strain sequencing project: providing services to taxonomists for standard genome sequencing and annotation.</title>
        <authorList>
            <consortium name="The Broad Institute Genomics Platform"/>
            <consortium name="The Broad Institute Genome Sequencing Center for Infectious Disease"/>
            <person name="Wu L."/>
            <person name="Ma J."/>
        </authorList>
    </citation>
    <scope>NUCLEOTIDE SEQUENCE [LARGE SCALE GENOMIC DNA]</scope>
    <source>
        <strain evidence="9 10">JCM 6307</strain>
    </source>
</reference>